<accession>A0A366HPV6</accession>
<keyword evidence="2" id="KW-1133">Transmembrane helix</keyword>
<reference evidence="4 5" key="1">
    <citation type="submission" date="2018-06" db="EMBL/GenBank/DDBJ databases">
        <title>Genomic Encyclopedia of Type Strains, Phase IV (KMG-IV): sequencing the most valuable type-strain genomes for metagenomic binning, comparative biology and taxonomic classification.</title>
        <authorList>
            <person name="Goeker M."/>
        </authorList>
    </citation>
    <scope>NUCLEOTIDE SEQUENCE [LARGE SCALE GENOMIC DNA]</scope>
    <source>
        <strain evidence="4 5">DSM 25532</strain>
    </source>
</reference>
<evidence type="ECO:0000313" key="5">
    <source>
        <dbReference type="Proteomes" id="UP000253426"/>
    </source>
</evidence>
<keyword evidence="3" id="KW-0732">Signal</keyword>
<dbReference type="EMBL" id="QNRR01000002">
    <property type="protein sequence ID" value="RBP45681.1"/>
    <property type="molecule type" value="Genomic_DNA"/>
</dbReference>
<feature type="region of interest" description="Disordered" evidence="1">
    <location>
        <begin position="25"/>
        <end position="92"/>
    </location>
</feature>
<dbReference type="RefSeq" id="WP_113957261.1">
    <property type="nucleotide sequence ID" value="NZ_QNRR01000002.1"/>
</dbReference>
<protein>
    <submittedName>
        <fullName evidence="4">Uncharacterized protein</fullName>
    </submittedName>
</protein>
<keyword evidence="2" id="KW-0812">Transmembrane</keyword>
<feature type="compositionally biased region" description="Low complexity" evidence="1">
    <location>
        <begin position="39"/>
        <end position="64"/>
    </location>
</feature>
<organism evidence="4 5">
    <name type="scientific">Roseimicrobium gellanilyticum</name>
    <dbReference type="NCBI Taxonomy" id="748857"/>
    <lineage>
        <taxon>Bacteria</taxon>
        <taxon>Pseudomonadati</taxon>
        <taxon>Verrucomicrobiota</taxon>
        <taxon>Verrucomicrobiia</taxon>
        <taxon>Verrucomicrobiales</taxon>
        <taxon>Verrucomicrobiaceae</taxon>
        <taxon>Roseimicrobium</taxon>
    </lineage>
</organism>
<name>A0A366HPV6_9BACT</name>
<feature type="signal peptide" evidence="3">
    <location>
        <begin position="1"/>
        <end position="22"/>
    </location>
</feature>
<keyword evidence="5" id="KW-1185">Reference proteome</keyword>
<dbReference type="Proteomes" id="UP000253426">
    <property type="component" value="Unassembled WGS sequence"/>
</dbReference>
<evidence type="ECO:0000256" key="1">
    <source>
        <dbReference type="SAM" id="MobiDB-lite"/>
    </source>
</evidence>
<evidence type="ECO:0000256" key="2">
    <source>
        <dbReference type="SAM" id="Phobius"/>
    </source>
</evidence>
<evidence type="ECO:0000256" key="3">
    <source>
        <dbReference type="SAM" id="SignalP"/>
    </source>
</evidence>
<keyword evidence="2" id="KW-0472">Membrane</keyword>
<feature type="compositionally biased region" description="Pro residues" evidence="1">
    <location>
        <begin position="27"/>
        <end position="38"/>
    </location>
</feature>
<feature type="transmembrane region" description="Helical" evidence="2">
    <location>
        <begin position="1132"/>
        <end position="1154"/>
    </location>
</feature>
<proteinExistence type="predicted"/>
<feature type="chain" id="PRO_5016678012" evidence="3">
    <location>
        <begin position="23"/>
        <end position="1242"/>
    </location>
</feature>
<evidence type="ECO:0000313" key="4">
    <source>
        <dbReference type="EMBL" id="RBP45681.1"/>
    </source>
</evidence>
<comment type="caution">
    <text evidence="4">The sequence shown here is derived from an EMBL/GenBank/DDBJ whole genome shotgun (WGS) entry which is preliminary data.</text>
</comment>
<feature type="compositionally biased region" description="Pro residues" evidence="1">
    <location>
        <begin position="65"/>
        <end position="90"/>
    </location>
</feature>
<gene>
    <name evidence="4" type="ORF">DES53_10263</name>
</gene>
<dbReference type="AlphaFoldDB" id="A0A366HPV6"/>
<sequence length="1242" mass="136635">MRPLSTLSILGATCALPWLSFAQTPEQPQPAVPQPAPPAAASTPAPTPATPAATPAAALATTPPAAAPTPTPAPAPEPPPAPAPPPPPDPKVLKQLESLVNQKFSRDPNDVFGALSRMGTTDSSTLDVKEKFLLSFRTGDWASIRKQLAEMPNDLGRRIYDKILADLVERQKPNVKLDDVVGIADAVPGDLTNDEVRRLGQLMGLAVPATESYWLADRVKKGTEKFGGADPAKRLIAGRMLLAGGFKDLAREYLPPLDQVQQIPDEGVRNEIIAFLSTQQETEAAQRAQMQKLWDENLRILSLPKVNEWERSKAASAMAKVITQIPQTTLAPVMRDLLKSNPDGALRLVSGLGVKVQNESRGDVQQRIDNLRVQHTIANLLAADTDLKAQPWNQISQMMADIWMSEAENTFTIKTDDPNKVRGQKFVPPADLLMCMPDGKWSESLPTSTRDRLDVILSKVILTTDNFDDAAQRIVDIGKRNAGAGVALAEDFLNVWAKSHNPQLPENLRRQYELPEDARIPVTPIMMEKNIESLARMMEIFRKAGIAPQDYGKVVSAFDLAYSNAEAYKTSHIAKVFGPIEKMDEPLFFLIVSRMNANLSERWRKMDVQKAGLTRRDEEQTLEMVRAGYTGALKMIDDWMAGHPESSSRALTLAGTLLTDWGDFEYFQELVTGDTRKRMLGYKEKNLQAQDYFQRGAAAYAKEVTKLSPAEYSIDAYLNWFHGLLGIGSGGQLNLSKSMNRAALNRIRESILGLPDKAGKAHMNQFAKVVNARLADEKDPLHEDLKYRYLASALIITKDDPFMLGAEKKVQYFDELLSEIRLQTRVDGPTTVGRDQDFGIIVSVIHTEAMGRVAQFSQYLTNDPGAVLGKPRRKSPLARKMREAQGPRDELELSLTETFSPFFDIKSIIFAAPEVKPRPTAQTGWEETVLAYILVRAKDASVDKIPPVEMELKFVDLTGPVTIPAESAETVIKVDAGNSTPRPTSKIEVTQTLDTRQFHINGALPLEIKATATGLVPDLEQLLDLEALKKDIGIRHINAQDGLQVKELNTWGEQVAPVTERLWTIALNGDPIRSAEGPTEIKLPLAKAKETTVVYQTYDDMNLATLQQPTTTLGPKASDGTTVVAAKPRAPIMSMVIGGGVFLLLLIIGIIIAVTRRGGADKERPLRARDVFKMPGEVDGFSVVALLRKLKASPLVRLREPQQEDLQKDLQRVQQSCFGAGASALSESDLRGIAKKWLDAAC</sequence>